<dbReference type="AlphaFoldDB" id="A0A0V0HC18"/>
<feature type="region of interest" description="Disordered" evidence="1">
    <location>
        <begin position="1"/>
        <end position="25"/>
    </location>
</feature>
<feature type="compositionally biased region" description="Polar residues" evidence="1">
    <location>
        <begin position="1"/>
        <end position="11"/>
    </location>
</feature>
<proteinExistence type="predicted"/>
<dbReference type="EMBL" id="GEDG01022055">
    <property type="protein sequence ID" value="JAP17812.1"/>
    <property type="molecule type" value="Transcribed_RNA"/>
</dbReference>
<protein>
    <submittedName>
        <fullName evidence="2">Putative ovule protein</fullName>
    </submittedName>
</protein>
<name>A0A0V0HC18_SOLCH</name>
<accession>A0A0V0HC18</accession>
<organism evidence="2">
    <name type="scientific">Solanum chacoense</name>
    <name type="common">Chaco potato</name>
    <dbReference type="NCBI Taxonomy" id="4108"/>
    <lineage>
        <taxon>Eukaryota</taxon>
        <taxon>Viridiplantae</taxon>
        <taxon>Streptophyta</taxon>
        <taxon>Embryophyta</taxon>
        <taxon>Tracheophyta</taxon>
        <taxon>Spermatophyta</taxon>
        <taxon>Magnoliopsida</taxon>
        <taxon>eudicotyledons</taxon>
        <taxon>Gunneridae</taxon>
        <taxon>Pentapetalae</taxon>
        <taxon>asterids</taxon>
        <taxon>lamiids</taxon>
        <taxon>Solanales</taxon>
        <taxon>Solanaceae</taxon>
        <taxon>Solanoideae</taxon>
        <taxon>Solaneae</taxon>
        <taxon>Solanum</taxon>
    </lineage>
</organism>
<sequence length="68" mass="7278">MFGTELLTSATSDRRQLSGGTHPPYLTTPLLEFLKGGEEIRCSSRHSPNALVAGFLSCLEISGLINEG</sequence>
<evidence type="ECO:0000256" key="1">
    <source>
        <dbReference type="SAM" id="MobiDB-lite"/>
    </source>
</evidence>
<reference evidence="2" key="1">
    <citation type="submission" date="2015-12" db="EMBL/GenBank/DDBJ databases">
        <title>Gene expression during late stages of embryo sac development: a critical building block for successful pollen-pistil interactions.</title>
        <authorList>
            <person name="Liu Y."/>
            <person name="Joly V."/>
            <person name="Sabar M."/>
            <person name="Matton D.P."/>
        </authorList>
    </citation>
    <scope>NUCLEOTIDE SEQUENCE</scope>
</reference>
<evidence type="ECO:0000313" key="2">
    <source>
        <dbReference type="EMBL" id="JAP17812.1"/>
    </source>
</evidence>